<dbReference type="Proteomes" id="UP000218387">
    <property type="component" value="Chromosome"/>
</dbReference>
<dbReference type="AlphaFoldDB" id="A0A4P9C978"/>
<dbReference type="Pfam" id="PF13419">
    <property type="entry name" value="HAD_2"/>
    <property type="match status" value="1"/>
</dbReference>
<dbReference type="InterPro" id="IPR050155">
    <property type="entry name" value="HAD-like_hydrolase_sf"/>
</dbReference>
<reference evidence="1 2" key="1">
    <citation type="submission" date="2018-05" db="EMBL/GenBank/DDBJ databases">
        <title>Genome comparison of Eubacterium sp.</title>
        <authorList>
            <person name="Feng Y."/>
            <person name="Sanchez-Andrea I."/>
            <person name="Stams A.J.M."/>
            <person name="De Vos W.M."/>
        </authorList>
    </citation>
    <scope>NUCLEOTIDE SEQUENCE [LARGE SCALE GENOMIC DNA]</scope>
    <source>
        <strain evidence="1 2">YI</strain>
    </source>
</reference>
<proteinExistence type="predicted"/>
<keyword evidence="2" id="KW-1185">Reference proteome</keyword>
<dbReference type="Gene3D" id="3.40.50.1000">
    <property type="entry name" value="HAD superfamily/HAD-like"/>
    <property type="match status" value="1"/>
</dbReference>
<dbReference type="InterPro" id="IPR023214">
    <property type="entry name" value="HAD_sf"/>
</dbReference>
<dbReference type="RefSeq" id="WP_058693213.1">
    <property type="nucleotide sequence ID" value="NZ_CABJDW020000001.1"/>
</dbReference>
<dbReference type="InterPro" id="IPR041492">
    <property type="entry name" value="HAD_2"/>
</dbReference>
<dbReference type="KEGG" id="emt:CPZ25_011980"/>
<protein>
    <submittedName>
        <fullName evidence="1">Phosphoglycolate phosphatase</fullName>
    </submittedName>
</protein>
<dbReference type="GO" id="GO:0005829">
    <property type="term" value="C:cytosol"/>
    <property type="evidence" value="ECO:0007669"/>
    <property type="project" value="TreeGrafter"/>
</dbReference>
<dbReference type="InterPro" id="IPR036412">
    <property type="entry name" value="HAD-like_sf"/>
</dbReference>
<dbReference type="SUPFAM" id="SSF56784">
    <property type="entry name" value="HAD-like"/>
    <property type="match status" value="1"/>
</dbReference>
<dbReference type="InterPro" id="IPR006439">
    <property type="entry name" value="HAD-SF_hydro_IA"/>
</dbReference>
<gene>
    <name evidence="1" type="ORF">CPZ25_011980</name>
</gene>
<dbReference type="EMBL" id="CP029487">
    <property type="protein sequence ID" value="QCT72014.1"/>
    <property type="molecule type" value="Genomic_DNA"/>
</dbReference>
<dbReference type="SFLD" id="SFLDG01129">
    <property type="entry name" value="C1.5:_HAD__Beta-PGM__Phosphata"/>
    <property type="match status" value="1"/>
</dbReference>
<name>A0A4P9C978_EUBML</name>
<accession>A0A4P9C978</accession>
<organism evidence="1 2">
    <name type="scientific">Eubacterium maltosivorans</name>
    <dbReference type="NCBI Taxonomy" id="2041044"/>
    <lineage>
        <taxon>Bacteria</taxon>
        <taxon>Bacillati</taxon>
        <taxon>Bacillota</taxon>
        <taxon>Clostridia</taxon>
        <taxon>Eubacteriales</taxon>
        <taxon>Eubacteriaceae</taxon>
        <taxon>Eubacterium</taxon>
    </lineage>
</organism>
<dbReference type="GO" id="GO:0006281">
    <property type="term" value="P:DNA repair"/>
    <property type="evidence" value="ECO:0007669"/>
    <property type="project" value="TreeGrafter"/>
</dbReference>
<dbReference type="GO" id="GO:0008967">
    <property type="term" value="F:phosphoglycolate phosphatase activity"/>
    <property type="evidence" value="ECO:0007669"/>
    <property type="project" value="TreeGrafter"/>
</dbReference>
<dbReference type="PANTHER" id="PTHR43434:SF13">
    <property type="entry name" value="PHOSPHOGLYCOLATE PHOSPHATASE"/>
    <property type="match status" value="1"/>
</dbReference>
<evidence type="ECO:0000313" key="2">
    <source>
        <dbReference type="Proteomes" id="UP000218387"/>
    </source>
</evidence>
<dbReference type="SFLD" id="SFLDS00003">
    <property type="entry name" value="Haloacid_Dehalogenase"/>
    <property type="match status" value="1"/>
</dbReference>
<dbReference type="Gene3D" id="1.10.150.240">
    <property type="entry name" value="Putative phosphatase, domain 2"/>
    <property type="match status" value="1"/>
</dbReference>
<dbReference type="InterPro" id="IPR023198">
    <property type="entry name" value="PGP-like_dom2"/>
</dbReference>
<dbReference type="NCBIfam" id="TIGR01549">
    <property type="entry name" value="HAD-SF-IA-v1"/>
    <property type="match status" value="1"/>
</dbReference>
<evidence type="ECO:0000313" key="1">
    <source>
        <dbReference type="EMBL" id="QCT72014.1"/>
    </source>
</evidence>
<dbReference type="PANTHER" id="PTHR43434">
    <property type="entry name" value="PHOSPHOGLYCOLATE PHOSPHATASE"/>
    <property type="match status" value="1"/>
</dbReference>
<sequence length="212" mass="25133">MAYKCVVFDFDGTLADTEEKTFNIYNDMAEKYKYRKITKEELQHIKNLHIKEIMEIVDIPFYKLPRVLSEGQKRMRATMEDIRAFYPEIKTFMDDLTQITEYRGILTSNIEKTVQSFLRHYRLEEDIDFIMCSALLSKEKKIKKVLKKYDLKKEELLYVGDETRDIESCHRAGVDVVAVKWGYNTPKALERCNPTYMVDHTTDILTIVKNKM</sequence>